<dbReference type="InterPro" id="IPR036259">
    <property type="entry name" value="MFS_trans_sf"/>
</dbReference>
<dbReference type="GO" id="GO:0022857">
    <property type="term" value="F:transmembrane transporter activity"/>
    <property type="evidence" value="ECO:0007669"/>
    <property type="project" value="InterPro"/>
</dbReference>
<dbReference type="Gene3D" id="1.20.1250.20">
    <property type="entry name" value="MFS general substrate transporter like domains"/>
    <property type="match status" value="1"/>
</dbReference>
<gene>
    <name evidence="7" type="ORF">D9619_003576</name>
</gene>
<comment type="subcellular location">
    <subcellularLocation>
        <location evidence="1">Membrane</location>
        <topology evidence="1">Multi-pass membrane protein</topology>
    </subcellularLocation>
</comment>
<reference evidence="7 8" key="1">
    <citation type="journal article" date="2020" name="ISME J.">
        <title>Uncovering the hidden diversity of litter-decomposition mechanisms in mushroom-forming fungi.</title>
        <authorList>
            <person name="Floudas D."/>
            <person name="Bentzer J."/>
            <person name="Ahren D."/>
            <person name="Johansson T."/>
            <person name="Persson P."/>
            <person name="Tunlid A."/>
        </authorList>
    </citation>
    <scope>NUCLEOTIDE SEQUENCE [LARGE SCALE GENOMIC DNA]</scope>
    <source>
        <strain evidence="7 8">CBS 101986</strain>
    </source>
</reference>
<dbReference type="PANTHER" id="PTHR23294">
    <property type="entry name" value="ET TRANSLATION PRODUCT-RELATED"/>
    <property type="match status" value="1"/>
</dbReference>
<protein>
    <recommendedName>
        <fullName evidence="9">MFS general substrate transporter</fullName>
    </recommendedName>
</protein>
<keyword evidence="3 6" id="KW-1133">Transmembrane helix</keyword>
<evidence type="ECO:0000256" key="4">
    <source>
        <dbReference type="ARBA" id="ARBA00023136"/>
    </source>
</evidence>
<feature type="transmembrane region" description="Helical" evidence="6">
    <location>
        <begin position="259"/>
        <end position="276"/>
    </location>
</feature>
<keyword evidence="8" id="KW-1185">Reference proteome</keyword>
<feature type="transmembrane region" description="Helical" evidence="6">
    <location>
        <begin position="296"/>
        <end position="313"/>
    </location>
</feature>
<dbReference type="OrthoDB" id="196103at2759"/>
<feature type="transmembrane region" description="Helical" evidence="6">
    <location>
        <begin position="79"/>
        <end position="98"/>
    </location>
</feature>
<feature type="transmembrane region" description="Helical" evidence="6">
    <location>
        <begin position="325"/>
        <end position="346"/>
    </location>
</feature>
<evidence type="ECO:0000313" key="7">
    <source>
        <dbReference type="EMBL" id="KAF5312673.1"/>
    </source>
</evidence>
<dbReference type="Proteomes" id="UP000567179">
    <property type="component" value="Unassembled WGS sequence"/>
</dbReference>
<feature type="transmembrane region" description="Helical" evidence="6">
    <location>
        <begin position="204"/>
        <end position="222"/>
    </location>
</feature>
<dbReference type="InterPro" id="IPR051617">
    <property type="entry name" value="UNC-93-like_regulator"/>
</dbReference>
<dbReference type="Pfam" id="PF07690">
    <property type="entry name" value="MFS_1"/>
    <property type="match status" value="1"/>
</dbReference>
<dbReference type="InterPro" id="IPR011701">
    <property type="entry name" value="MFS"/>
</dbReference>
<evidence type="ECO:0000256" key="6">
    <source>
        <dbReference type="SAM" id="Phobius"/>
    </source>
</evidence>
<feature type="region of interest" description="Disordered" evidence="5">
    <location>
        <begin position="1"/>
        <end position="24"/>
    </location>
</feature>
<evidence type="ECO:0000256" key="3">
    <source>
        <dbReference type="ARBA" id="ARBA00022989"/>
    </source>
</evidence>
<feature type="compositionally biased region" description="Polar residues" evidence="5">
    <location>
        <begin position="10"/>
        <end position="24"/>
    </location>
</feature>
<feature type="transmembrane region" description="Helical" evidence="6">
    <location>
        <begin position="366"/>
        <end position="390"/>
    </location>
</feature>
<evidence type="ECO:0000256" key="5">
    <source>
        <dbReference type="SAM" id="MobiDB-lite"/>
    </source>
</evidence>
<proteinExistence type="predicted"/>
<evidence type="ECO:0008006" key="9">
    <source>
        <dbReference type="Google" id="ProtNLM"/>
    </source>
</evidence>
<organism evidence="7 8">
    <name type="scientific">Psilocybe cf. subviscida</name>
    <dbReference type="NCBI Taxonomy" id="2480587"/>
    <lineage>
        <taxon>Eukaryota</taxon>
        <taxon>Fungi</taxon>
        <taxon>Dikarya</taxon>
        <taxon>Basidiomycota</taxon>
        <taxon>Agaricomycotina</taxon>
        <taxon>Agaricomycetes</taxon>
        <taxon>Agaricomycetidae</taxon>
        <taxon>Agaricales</taxon>
        <taxon>Agaricineae</taxon>
        <taxon>Strophariaceae</taxon>
        <taxon>Psilocybe</taxon>
    </lineage>
</organism>
<name>A0A8H5EUN1_9AGAR</name>
<dbReference type="EMBL" id="JAACJJ010000056">
    <property type="protein sequence ID" value="KAF5312673.1"/>
    <property type="molecule type" value="Genomic_DNA"/>
</dbReference>
<dbReference type="GO" id="GO:0016020">
    <property type="term" value="C:membrane"/>
    <property type="evidence" value="ECO:0007669"/>
    <property type="project" value="UniProtKB-SubCell"/>
</dbReference>
<feature type="transmembrane region" description="Helical" evidence="6">
    <location>
        <begin position="37"/>
        <end position="59"/>
    </location>
</feature>
<keyword evidence="4 6" id="KW-0472">Membrane</keyword>
<evidence type="ECO:0000256" key="2">
    <source>
        <dbReference type="ARBA" id="ARBA00022692"/>
    </source>
</evidence>
<accession>A0A8H5EUN1</accession>
<feature type="transmembrane region" description="Helical" evidence="6">
    <location>
        <begin position="105"/>
        <end position="124"/>
    </location>
</feature>
<dbReference type="PANTHER" id="PTHR23294:SF59">
    <property type="entry name" value="UNC93-LIKE PROTEIN C922.05C"/>
    <property type="match status" value="1"/>
</dbReference>
<comment type="caution">
    <text evidence="7">The sequence shown here is derived from an EMBL/GenBank/DDBJ whole genome shotgun (WGS) entry which is preliminary data.</text>
</comment>
<evidence type="ECO:0000313" key="8">
    <source>
        <dbReference type="Proteomes" id="UP000567179"/>
    </source>
</evidence>
<keyword evidence="2 6" id="KW-0812">Transmembrane</keyword>
<evidence type="ECO:0000256" key="1">
    <source>
        <dbReference type="ARBA" id="ARBA00004141"/>
    </source>
</evidence>
<sequence length="489" mass="53897">MADHAEKSSDYNSDQDSRSGSNQDVAVYERPTGLKGLYYHPVTQVAMLGFVCFMGPGLFNALNGLGAGGQVDATTSANANVALYSTFAFGAFFSGSVNNKLGSRLTLLLGTTGYSLYIGAFLAMNIHPNAGPFVIAAGAILGICAGLLWTAQGSLMMAYATESTKGKFIGIFWSIFNLGAVVGASVSLGQNFHSTGNSVGNGTYIGFLVLTLIGVCIPMLMADPLKMIRTDGTKVALARHPSWKIELYGLWLTLTKDPLVILLFPMFFASNWFYTWQFNDYNNALFNIRARSLNNLVYWLSQMIGSVLIGALLDSKSLSRRVRAFSGWTVLFIMVFVVHIWAYFYQKQYTRESLPENKMDIFDHGYVGRIFAYVFMGLLDAMWQTTAYWIMGAMSNDPAKLAHFAGFYKSIQSAGAAGSWRVDAVKRPFLNIFLSTWTLLVAGLVFALPMIYLRVKNHTDLEDETLLRLDDSGHVLDVPRDLTNVQEKA</sequence>
<dbReference type="AlphaFoldDB" id="A0A8H5EUN1"/>
<feature type="transmembrane region" description="Helical" evidence="6">
    <location>
        <begin position="171"/>
        <end position="192"/>
    </location>
</feature>
<feature type="transmembrane region" description="Helical" evidence="6">
    <location>
        <begin position="130"/>
        <end position="150"/>
    </location>
</feature>
<feature type="transmembrane region" description="Helical" evidence="6">
    <location>
        <begin position="429"/>
        <end position="452"/>
    </location>
</feature>
<dbReference type="SUPFAM" id="SSF103473">
    <property type="entry name" value="MFS general substrate transporter"/>
    <property type="match status" value="1"/>
</dbReference>